<evidence type="ECO:0000256" key="6">
    <source>
        <dbReference type="ARBA" id="ARBA00022630"/>
    </source>
</evidence>
<comment type="cofactor">
    <cofactor evidence="1">
        <name>FAD</name>
        <dbReference type="ChEBI" id="CHEBI:57692"/>
    </cofactor>
</comment>
<keyword evidence="5" id="KW-0963">Cytoplasm</keyword>
<dbReference type="GO" id="GO:0003884">
    <property type="term" value="F:D-amino-acid oxidase activity"/>
    <property type="evidence" value="ECO:0007669"/>
    <property type="project" value="InterPro"/>
</dbReference>
<gene>
    <name evidence="11" type="ORF">CIB84_008612</name>
</gene>
<dbReference type="GO" id="GO:0071949">
    <property type="term" value="F:FAD binding"/>
    <property type="evidence" value="ECO:0007669"/>
    <property type="project" value="InterPro"/>
</dbReference>
<dbReference type="AlphaFoldDB" id="A0A2P4SU52"/>
<dbReference type="GO" id="GO:0036088">
    <property type="term" value="P:D-serine catabolic process"/>
    <property type="evidence" value="ECO:0007669"/>
    <property type="project" value="TreeGrafter"/>
</dbReference>
<comment type="caution">
    <text evidence="11">The sequence shown here is derived from an EMBL/GenBank/DDBJ whole genome shotgun (WGS) entry which is preliminary data.</text>
</comment>
<dbReference type="InterPro" id="IPR023209">
    <property type="entry name" value="DAO"/>
</dbReference>
<sequence>DGPWGTRDSTSRVRIKDFDPTAQHRVRLQALDTQILDCVAPNKLRCTRGSPEASKTHRGCLENSAEPRAMRIAVIGAGVIGLSTALCIHDRFHALVPQLQLETFSPLQDPSWKNIVLGFRNLTPKELELFPDYSYGWFNTALMLECRSYLPWLTNRLAQRGVKFFHRKVESFEEMFSQGIDVAINCTGIRAGELQPDPALQPARGQIIKVLAPWVKHFIITHDVESGIYSSPYVIPGSEFTVLGGIYQQGNWNEENSAQDHKSIWERCCRLLPTLQKAEIVQEWSGLRPARPSIRLERESIGHGRSRTEVLCSLTVMLIGC</sequence>
<name>A0A2P4SU52_BAMTH</name>
<dbReference type="OrthoDB" id="2015447at2759"/>
<keyword evidence="9" id="KW-0576">Peroxisome</keyword>
<dbReference type="SUPFAM" id="SSF51971">
    <property type="entry name" value="Nucleotide-binding domain"/>
    <property type="match status" value="1"/>
</dbReference>
<evidence type="ECO:0000256" key="7">
    <source>
        <dbReference type="ARBA" id="ARBA00022827"/>
    </source>
</evidence>
<dbReference type="PANTHER" id="PTHR11530:SF15">
    <property type="entry name" value="D-AMINO-ACID OXIDASE"/>
    <property type="match status" value="1"/>
</dbReference>
<evidence type="ECO:0000256" key="9">
    <source>
        <dbReference type="ARBA" id="ARBA00023140"/>
    </source>
</evidence>
<organism evidence="11 12">
    <name type="scientific">Bambusicola thoracicus</name>
    <name type="common">Chinese bamboo-partridge</name>
    <name type="synonym">Perdix thoracica</name>
    <dbReference type="NCBI Taxonomy" id="9083"/>
    <lineage>
        <taxon>Eukaryota</taxon>
        <taxon>Metazoa</taxon>
        <taxon>Chordata</taxon>
        <taxon>Craniata</taxon>
        <taxon>Vertebrata</taxon>
        <taxon>Euteleostomi</taxon>
        <taxon>Archelosauria</taxon>
        <taxon>Archosauria</taxon>
        <taxon>Dinosauria</taxon>
        <taxon>Saurischia</taxon>
        <taxon>Theropoda</taxon>
        <taxon>Coelurosauria</taxon>
        <taxon>Aves</taxon>
        <taxon>Neognathae</taxon>
        <taxon>Galloanserae</taxon>
        <taxon>Galliformes</taxon>
        <taxon>Phasianidae</taxon>
        <taxon>Perdicinae</taxon>
        <taxon>Bambusicola</taxon>
    </lineage>
</organism>
<accession>A0A2P4SU52</accession>
<dbReference type="GO" id="GO:0055130">
    <property type="term" value="P:D-alanine catabolic process"/>
    <property type="evidence" value="ECO:0007669"/>
    <property type="project" value="TreeGrafter"/>
</dbReference>
<protein>
    <recommendedName>
        <fullName evidence="10">FAD dependent oxidoreductase domain-containing protein</fullName>
    </recommendedName>
</protein>
<proteinExistence type="inferred from homology"/>
<dbReference type="Proteomes" id="UP000237246">
    <property type="component" value="Unassembled WGS sequence"/>
</dbReference>
<evidence type="ECO:0000313" key="12">
    <source>
        <dbReference type="Proteomes" id="UP000237246"/>
    </source>
</evidence>
<evidence type="ECO:0000256" key="2">
    <source>
        <dbReference type="ARBA" id="ARBA00004253"/>
    </source>
</evidence>
<dbReference type="GO" id="GO:0005829">
    <property type="term" value="C:cytosol"/>
    <property type="evidence" value="ECO:0007669"/>
    <property type="project" value="UniProtKB-SubCell"/>
</dbReference>
<keyword evidence="6" id="KW-0285">Flavoprotein</keyword>
<feature type="non-terminal residue" evidence="11">
    <location>
        <position position="1"/>
    </location>
</feature>
<dbReference type="InterPro" id="IPR006076">
    <property type="entry name" value="FAD-dep_OxRdtase"/>
</dbReference>
<evidence type="ECO:0000313" key="11">
    <source>
        <dbReference type="EMBL" id="POI27638.1"/>
    </source>
</evidence>
<evidence type="ECO:0000256" key="5">
    <source>
        <dbReference type="ARBA" id="ARBA00022490"/>
    </source>
</evidence>
<reference evidence="11 12" key="1">
    <citation type="submission" date="2018-01" db="EMBL/GenBank/DDBJ databases">
        <title>Comparison of the Chinese Bamboo Partridge and Red Junglefowl genome sequences highlights the importance of demography in genome evolution.</title>
        <authorList>
            <person name="Tiley G.P."/>
            <person name="Kimball R.T."/>
            <person name="Braun E.L."/>
            <person name="Burleigh J.G."/>
        </authorList>
    </citation>
    <scope>NUCLEOTIDE SEQUENCE [LARGE SCALE GENOMIC DNA]</scope>
    <source>
        <strain evidence="11">RTK389</strain>
        <tissue evidence="11">Blood</tissue>
    </source>
</reference>
<dbReference type="GO" id="GO:0005782">
    <property type="term" value="C:peroxisomal matrix"/>
    <property type="evidence" value="ECO:0007669"/>
    <property type="project" value="UniProtKB-SubCell"/>
</dbReference>
<evidence type="ECO:0000256" key="3">
    <source>
        <dbReference type="ARBA" id="ARBA00004514"/>
    </source>
</evidence>
<dbReference type="Pfam" id="PF01266">
    <property type="entry name" value="DAO"/>
    <property type="match status" value="1"/>
</dbReference>
<evidence type="ECO:0000256" key="1">
    <source>
        <dbReference type="ARBA" id="ARBA00001974"/>
    </source>
</evidence>
<dbReference type="Gene3D" id="3.40.50.720">
    <property type="entry name" value="NAD(P)-binding Rossmann-like Domain"/>
    <property type="match status" value="2"/>
</dbReference>
<comment type="subcellular location">
    <subcellularLocation>
        <location evidence="3">Cytoplasm</location>
        <location evidence="3">Cytosol</location>
    </subcellularLocation>
    <subcellularLocation>
        <location evidence="2">Peroxisome matrix</location>
    </subcellularLocation>
</comment>
<feature type="domain" description="FAD dependent oxidoreductase" evidence="10">
    <location>
        <begin position="120"/>
        <end position="291"/>
    </location>
</feature>
<evidence type="ECO:0000256" key="8">
    <source>
        <dbReference type="ARBA" id="ARBA00023002"/>
    </source>
</evidence>
<dbReference type="GO" id="GO:0006562">
    <property type="term" value="P:L-proline catabolic process"/>
    <property type="evidence" value="ECO:0007669"/>
    <property type="project" value="TreeGrafter"/>
</dbReference>
<keyword evidence="8" id="KW-0560">Oxidoreductase</keyword>
<keyword evidence="12" id="KW-1185">Reference proteome</keyword>
<evidence type="ECO:0000256" key="4">
    <source>
        <dbReference type="ARBA" id="ARBA00006730"/>
    </source>
</evidence>
<dbReference type="SUPFAM" id="SSF54373">
    <property type="entry name" value="FAD-linked reductases, C-terminal domain"/>
    <property type="match status" value="1"/>
</dbReference>
<dbReference type="PANTHER" id="PTHR11530">
    <property type="entry name" value="D-AMINO ACID OXIDASE"/>
    <property type="match status" value="1"/>
</dbReference>
<keyword evidence="7" id="KW-0274">FAD</keyword>
<comment type="similarity">
    <text evidence="4">Belongs to the DAMOX/DASOX family.</text>
</comment>
<dbReference type="Gene3D" id="3.30.9.10">
    <property type="entry name" value="D-Amino Acid Oxidase, subunit A, domain 2"/>
    <property type="match status" value="1"/>
</dbReference>
<dbReference type="FunFam" id="3.30.9.10:FF:000004">
    <property type="entry name" value="D-amino-acid oxidase"/>
    <property type="match status" value="1"/>
</dbReference>
<evidence type="ECO:0000259" key="10">
    <source>
        <dbReference type="Pfam" id="PF01266"/>
    </source>
</evidence>
<dbReference type="EMBL" id="PPHD01022895">
    <property type="protein sequence ID" value="POI27638.1"/>
    <property type="molecule type" value="Genomic_DNA"/>
</dbReference>